<dbReference type="Pfam" id="PF07534">
    <property type="entry name" value="TLD"/>
    <property type="match status" value="1"/>
</dbReference>
<dbReference type="InterPro" id="IPR006571">
    <property type="entry name" value="TLDc_dom"/>
</dbReference>
<accession>A0A397H0F5</accession>
<organism evidence="2 3">
    <name type="scientific">Diversispora epigaea</name>
    <dbReference type="NCBI Taxonomy" id="1348612"/>
    <lineage>
        <taxon>Eukaryota</taxon>
        <taxon>Fungi</taxon>
        <taxon>Fungi incertae sedis</taxon>
        <taxon>Mucoromycota</taxon>
        <taxon>Glomeromycotina</taxon>
        <taxon>Glomeromycetes</taxon>
        <taxon>Diversisporales</taxon>
        <taxon>Diversisporaceae</taxon>
        <taxon>Diversispora</taxon>
    </lineage>
</organism>
<dbReference type="OrthoDB" id="2435836at2759"/>
<reference evidence="2 3" key="1">
    <citation type="submission" date="2018-08" db="EMBL/GenBank/DDBJ databases">
        <title>Genome and evolution of the arbuscular mycorrhizal fungus Diversispora epigaea (formerly Glomus versiforme) and its bacterial endosymbionts.</title>
        <authorList>
            <person name="Sun X."/>
            <person name="Fei Z."/>
            <person name="Harrison M."/>
        </authorList>
    </citation>
    <scope>NUCLEOTIDE SEQUENCE [LARGE SCALE GENOMIC DNA]</scope>
    <source>
        <strain evidence="2 3">IT104</strain>
    </source>
</reference>
<name>A0A397H0F5_9GLOM</name>
<evidence type="ECO:0000259" key="1">
    <source>
        <dbReference type="PROSITE" id="PS51886"/>
    </source>
</evidence>
<evidence type="ECO:0000313" key="2">
    <source>
        <dbReference type="EMBL" id="RHZ54783.1"/>
    </source>
</evidence>
<evidence type="ECO:0000313" key="3">
    <source>
        <dbReference type="Proteomes" id="UP000266861"/>
    </source>
</evidence>
<comment type="caution">
    <text evidence="2">The sequence shown here is derived from an EMBL/GenBank/DDBJ whole genome shotgun (WGS) entry which is preliminary data.</text>
</comment>
<gene>
    <name evidence="2" type="ORF">Glove_423g55</name>
</gene>
<proteinExistence type="predicted"/>
<protein>
    <recommendedName>
        <fullName evidence="1">TLDc domain-containing protein</fullName>
    </recommendedName>
</protein>
<feature type="domain" description="TLDc" evidence="1">
    <location>
        <begin position="14"/>
        <end position="187"/>
    </location>
</feature>
<keyword evidence="3" id="KW-1185">Reference proteome</keyword>
<dbReference type="Proteomes" id="UP000266861">
    <property type="component" value="Unassembled WGS sequence"/>
</dbReference>
<sequence length="285" mass="32776">MNSTILGSNSNCLTLINYLKIWINRVHKRDPTINYDFNLLARGTINGFSAQIFHEFCDNRGPTINFVRVAGTQEILGGYNPLYWVTPEHKSPSYISTDKSFIFSLNTIDIERTIFSQIKNKASAIEKAIRSSWDFGPSFGAMGHDADLKVCGKDFSKCRCRQQVYQEHIRKTDGFFKIDEYEVFQSPSYISTDKSFIFSLNTIDIERTIFSQIKNKASAIEKAIRSSWDFGPSFGAMGHDADLKVCGKDFSKCRCRQQVYQEHIRKTDGFFKIDEYEVFQVIMNE</sequence>
<dbReference type="PROSITE" id="PS51886">
    <property type="entry name" value="TLDC"/>
    <property type="match status" value="1"/>
</dbReference>
<dbReference type="EMBL" id="PQFF01000374">
    <property type="protein sequence ID" value="RHZ54783.1"/>
    <property type="molecule type" value="Genomic_DNA"/>
</dbReference>
<dbReference type="AlphaFoldDB" id="A0A397H0F5"/>